<accession>A0ABT2UN60</accession>
<protein>
    <submittedName>
        <fullName evidence="2">Uncharacterized protein</fullName>
    </submittedName>
</protein>
<keyword evidence="1" id="KW-0472">Membrane</keyword>
<proteinExistence type="predicted"/>
<evidence type="ECO:0000313" key="2">
    <source>
        <dbReference type="EMBL" id="MCU6796012.1"/>
    </source>
</evidence>
<evidence type="ECO:0000256" key="1">
    <source>
        <dbReference type="SAM" id="Phobius"/>
    </source>
</evidence>
<dbReference type="EMBL" id="JAOQIO010000095">
    <property type="protein sequence ID" value="MCU6796012.1"/>
    <property type="molecule type" value="Genomic_DNA"/>
</dbReference>
<keyword evidence="1" id="KW-0812">Transmembrane</keyword>
<comment type="caution">
    <text evidence="2">The sequence shown here is derived from an EMBL/GenBank/DDBJ whole genome shotgun (WGS) entry which is preliminary data.</text>
</comment>
<sequence>MSVLYLSSTIHSAGDEIAVLIFTFLLRLAIMCVPLGVISVFLYERFRNVKSKQKTLVAALVTQLLELAHAKGGTLTIPEVSMNTDLSLEESEQVLDLLVKRNFVNLRVSKSGAVLYDFPKIA</sequence>
<dbReference type="RefSeq" id="WP_262686863.1">
    <property type="nucleotide sequence ID" value="NZ_JAOQIO010000095.1"/>
</dbReference>
<gene>
    <name evidence="2" type="ORF">OB236_28215</name>
</gene>
<reference evidence="2 3" key="1">
    <citation type="submission" date="2022-09" db="EMBL/GenBank/DDBJ databases">
        <authorList>
            <person name="Han X.L."/>
            <person name="Wang Q."/>
            <person name="Lu T."/>
        </authorList>
    </citation>
    <scope>NUCLEOTIDE SEQUENCE [LARGE SCALE GENOMIC DNA]</scope>
    <source>
        <strain evidence="2 3">WQ 127069</strain>
    </source>
</reference>
<dbReference type="Proteomes" id="UP001652445">
    <property type="component" value="Unassembled WGS sequence"/>
</dbReference>
<name>A0ABT2UN60_9BACL</name>
<keyword evidence="3" id="KW-1185">Reference proteome</keyword>
<evidence type="ECO:0000313" key="3">
    <source>
        <dbReference type="Proteomes" id="UP001652445"/>
    </source>
</evidence>
<keyword evidence="1" id="KW-1133">Transmembrane helix</keyword>
<feature type="transmembrane region" description="Helical" evidence="1">
    <location>
        <begin position="20"/>
        <end position="43"/>
    </location>
</feature>
<organism evidence="2 3">
    <name type="scientific">Paenibacillus baimaensis</name>
    <dbReference type="NCBI Taxonomy" id="2982185"/>
    <lineage>
        <taxon>Bacteria</taxon>
        <taxon>Bacillati</taxon>
        <taxon>Bacillota</taxon>
        <taxon>Bacilli</taxon>
        <taxon>Bacillales</taxon>
        <taxon>Paenibacillaceae</taxon>
        <taxon>Paenibacillus</taxon>
    </lineage>
</organism>